<evidence type="ECO:0000256" key="1">
    <source>
        <dbReference type="ARBA" id="ARBA00004127"/>
    </source>
</evidence>
<dbReference type="STRING" id="762903.Pedsa_1422"/>
<keyword evidence="10" id="KW-1185">Reference proteome</keyword>
<keyword evidence="2 7" id="KW-0812">Transmembrane</keyword>
<dbReference type="PANTHER" id="PTHR21624:SF1">
    <property type="entry name" value="ALKYLGLYCEROL MONOOXYGENASE"/>
    <property type="match status" value="1"/>
</dbReference>
<feature type="transmembrane region" description="Helical" evidence="7">
    <location>
        <begin position="88"/>
        <end position="105"/>
    </location>
</feature>
<dbReference type="KEGG" id="psn:Pedsa_1422"/>
<feature type="domain" description="Fatty acid hydroxylase" evidence="8">
    <location>
        <begin position="92"/>
        <end position="224"/>
    </location>
</feature>
<dbReference type="InterPro" id="IPR051689">
    <property type="entry name" value="Sterol_desaturase/TMEM195"/>
</dbReference>
<evidence type="ECO:0000256" key="5">
    <source>
        <dbReference type="ARBA" id="ARBA00023098"/>
    </source>
</evidence>
<proteinExistence type="predicted"/>
<evidence type="ECO:0000313" key="9">
    <source>
        <dbReference type="EMBL" id="ADY51987.1"/>
    </source>
</evidence>
<feature type="transmembrane region" description="Helical" evidence="7">
    <location>
        <begin position="54"/>
        <end position="76"/>
    </location>
</feature>
<accession>F0S4J6</accession>
<evidence type="ECO:0000313" key="10">
    <source>
        <dbReference type="Proteomes" id="UP000000310"/>
    </source>
</evidence>
<evidence type="ECO:0000256" key="4">
    <source>
        <dbReference type="ARBA" id="ARBA00023002"/>
    </source>
</evidence>
<evidence type="ECO:0000256" key="3">
    <source>
        <dbReference type="ARBA" id="ARBA00022989"/>
    </source>
</evidence>
<dbReference type="OrthoDB" id="9770329at2"/>
<dbReference type="EMBL" id="CP002545">
    <property type="protein sequence ID" value="ADY51987.1"/>
    <property type="molecule type" value="Genomic_DNA"/>
</dbReference>
<feature type="transmembrane region" description="Helical" evidence="7">
    <location>
        <begin position="145"/>
        <end position="168"/>
    </location>
</feature>
<dbReference type="RefSeq" id="WP_013632486.1">
    <property type="nucleotide sequence ID" value="NC_015177.1"/>
</dbReference>
<dbReference type="eggNOG" id="COG3000">
    <property type="taxonomic scope" value="Bacteria"/>
</dbReference>
<keyword evidence="5" id="KW-0443">Lipid metabolism</keyword>
<dbReference type="Pfam" id="PF04116">
    <property type="entry name" value="FA_hydroxylase"/>
    <property type="match status" value="1"/>
</dbReference>
<dbReference type="GO" id="GO:0006643">
    <property type="term" value="P:membrane lipid metabolic process"/>
    <property type="evidence" value="ECO:0007669"/>
    <property type="project" value="TreeGrafter"/>
</dbReference>
<dbReference type="PANTHER" id="PTHR21624">
    <property type="entry name" value="STEROL DESATURASE-RELATED PROTEIN"/>
    <property type="match status" value="1"/>
</dbReference>
<dbReference type="InterPro" id="IPR006694">
    <property type="entry name" value="Fatty_acid_hydroxylase"/>
</dbReference>
<gene>
    <name evidence="9" type="ordered locus">Pedsa_1422</name>
</gene>
<reference evidence="9 10" key="1">
    <citation type="journal article" date="2011" name="Stand. Genomic Sci.">
        <title>Complete genome sequence of the gliding, heparinolytic Pedobacter saltans type strain (113).</title>
        <authorList>
            <person name="Liolios K."/>
            <person name="Sikorski J."/>
            <person name="Lu M."/>
            <person name="Nolan M."/>
            <person name="Lapidus A."/>
            <person name="Lucas S."/>
            <person name="Hammon N."/>
            <person name="Deshpande S."/>
            <person name="Cheng J.F."/>
            <person name="Tapia R."/>
            <person name="Han C."/>
            <person name="Goodwin L."/>
            <person name="Pitluck S."/>
            <person name="Huntemann M."/>
            <person name="Ivanova N."/>
            <person name="Pagani I."/>
            <person name="Mavromatis K."/>
            <person name="Ovchinikova G."/>
            <person name="Pati A."/>
            <person name="Chen A."/>
            <person name="Palaniappan K."/>
            <person name="Land M."/>
            <person name="Hauser L."/>
            <person name="Brambilla E.M."/>
            <person name="Kotsyurbenko O."/>
            <person name="Rohde M."/>
            <person name="Tindall B.J."/>
            <person name="Abt B."/>
            <person name="Goker M."/>
            <person name="Detter J.C."/>
            <person name="Woyke T."/>
            <person name="Bristow J."/>
            <person name="Eisen J.A."/>
            <person name="Markowitz V."/>
            <person name="Hugenholtz P."/>
            <person name="Klenk H.P."/>
            <person name="Kyrpides N.C."/>
        </authorList>
    </citation>
    <scope>NUCLEOTIDE SEQUENCE [LARGE SCALE GENOMIC DNA]</scope>
    <source>
        <strain evidence="10">ATCC 51119 / DSM 12145 / JCM 21818 / LMG 10337 / NBRC 100064 / NCIMB 13643</strain>
    </source>
</reference>
<keyword evidence="6 7" id="KW-0472">Membrane</keyword>
<protein>
    <submittedName>
        <fullName evidence="9">Fatty acid hydroxylase</fullName>
    </submittedName>
</protein>
<dbReference type="GO" id="GO:0012505">
    <property type="term" value="C:endomembrane system"/>
    <property type="evidence" value="ECO:0007669"/>
    <property type="project" value="UniProtKB-SubCell"/>
</dbReference>
<evidence type="ECO:0000256" key="6">
    <source>
        <dbReference type="ARBA" id="ARBA00023136"/>
    </source>
</evidence>
<dbReference type="GO" id="GO:0016020">
    <property type="term" value="C:membrane"/>
    <property type="evidence" value="ECO:0007669"/>
    <property type="project" value="GOC"/>
</dbReference>
<dbReference type="AlphaFoldDB" id="F0S4J6"/>
<organism evidence="9 10">
    <name type="scientific">Pseudopedobacter saltans (strain ATCC 51119 / DSM 12145 / JCM 21818 / CCUG 39354 / LMG 10337 / NBRC 100064 / NCIMB 13643)</name>
    <name type="common">Pedobacter saltans</name>
    <dbReference type="NCBI Taxonomy" id="762903"/>
    <lineage>
        <taxon>Bacteria</taxon>
        <taxon>Pseudomonadati</taxon>
        <taxon>Bacteroidota</taxon>
        <taxon>Sphingobacteriia</taxon>
        <taxon>Sphingobacteriales</taxon>
        <taxon>Sphingobacteriaceae</taxon>
        <taxon>Pseudopedobacter</taxon>
    </lineage>
</organism>
<dbReference type="GO" id="GO:0050479">
    <property type="term" value="F:glyceryl-ether monooxygenase activity"/>
    <property type="evidence" value="ECO:0007669"/>
    <property type="project" value="TreeGrafter"/>
</dbReference>
<keyword evidence="3 7" id="KW-1133">Transmembrane helix</keyword>
<dbReference type="GO" id="GO:0008610">
    <property type="term" value="P:lipid biosynthetic process"/>
    <property type="evidence" value="ECO:0007669"/>
    <property type="project" value="InterPro"/>
</dbReference>
<comment type="subcellular location">
    <subcellularLocation>
        <location evidence="1">Endomembrane system</location>
        <topology evidence="1">Multi-pass membrane protein</topology>
    </subcellularLocation>
</comment>
<evidence type="ECO:0000259" key="8">
    <source>
        <dbReference type="Pfam" id="PF04116"/>
    </source>
</evidence>
<feature type="transmembrane region" description="Helical" evidence="7">
    <location>
        <begin position="15"/>
        <end position="33"/>
    </location>
</feature>
<evidence type="ECO:0000256" key="7">
    <source>
        <dbReference type="SAM" id="Phobius"/>
    </source>
</evidence>
<reference evidence="10" key="2">
    <citation type="submission" date="2011-02" db="EMBL/GenBank/DDBJ databases">
        <title>The complete genome of Pedobacter saltans DSM 12145.</title>
        <authorList>
            <consortium name="US DOE Joint Genome Institute (JGI-PGF)"/>
            <person name="Lucas S."/>
            <person name="Copeland A."/>
            <person name="Lapidus A."/>
            <person name="Bruce D."/>
            <person name="Goodwin L."/>
            <person name="Pitluck S."/>
            <person name="Kyrpides N."/>
            <person name="Mavromatis K."/>
            <person name="Pagani I."/>
            <person name="Ivanova N."/>
            <person name="Ovchinnikova G."/>
            <person name="Lu M."/>
            <person name="Detter J.C."/>
            <person name="Han C."/>
            <person name="Land M."/>
            <person name="Hauser L."/>
            <person name="Markowitz V."/>
            <person name="Cheng J.-F."/>
            <person name="Hugenholtz P."/>
            <person name="Woyke T."/>
            <person name="Wu D."/>
            <person name="Tindall B."/>
            <person name="Pomrenke H.G."/>
            <person name="Brambilla E."/>
            <person name="Klenk H.-P."/>
            <person name="Eisen J.A."/>
        </authorList>
    </citation>
    <scope>NUCLEOTIDE SEQUENCE [LARGE SCALE GENOMIC DNA]</scope>
    <source>
        <strain evidence="10">ATCC 51119 / DSM 12145 / JCM 21818 / LMG 10337 / NBRC 100064 / NCIMB 13643</strain>
    </source>
</reference>
<sequence>MNIETFFGEQGVSYVYLYTAPIHIAVILFEMIYSYKYKKHIYDTKDTATNVYMALLNFGLDLVMKAFAMGVMFFFYDHSLFNLSASSAWYWLGVFLLQDFAYYIHHYVDHHSRLFWAVHVTHHNSEKFNISTGFRSPVFQPLYRYLFFSPIALLGFNPWHIMSAYAIFQIYGTWVHTTTVGKLGILEWFLVTPSHHRVHHASNARYLDRNMGMGLIIWDRIFGTFEKEDENYEPIKYGLTKDIEDKGPINIVFHEWKEIYKDAWKQPGLKFSDRLKYMFYPPGWNHRGDGKTSAVLRAQEKAERLSKTNNEKIRKLPT</sequence>
<evidence type="ECO:0000256" key="2">
    <source>
        <dbReference type="ARBA" id="ARBA00022692"/>
    </source>
</evidence>
<dbReference type="Proteomes" id="UP000000310">
    <property type="component" value="Chromosome"/>
</dbReference>
<keyword evidence="4" id="KW-0560">Oxidoreductase</keyword>
<dbReference type="GO" id="GO:0005506">
    <property type="term" value="F:iron ion binding"/>
    <property type="evidence" value="ECO:0007669"/>
    <property type="project" value="InterPro"/>
</dbReference>
<name>F0S4J6_PSESL</name>
<dbReference type="HOGENOM" id="CLU_033631_1_1_10"/>